<evidence type="ECO:0000256" key="3">
    <source>
        <dbReference type="ARBA" id="ARBA00022884"/>
    </source>
</evidence>
<dbReference type="PANTHER" id="PTHR13691">
    <property type="entry name" value="RIBOSOMAL PROTEIN L2"/>
    <property type="match status" value="1"/>
</dbReference>
<dbReference type="NCBIfam" id="TIGR01171">
    <property type="entry name" value="rplB_bact"/>
    <property type="match status" value="1"/>
</dbReference>
<dbReference type="InterPro" id="IPR022669">
    <property type="entry name" value="Ribosomal_uL2_C"/>
</dbReference>
<proteinExistence type="inferred from homology"/>
<organism evidence="11 12">
    <name type="scientific">Tessaracoccus oleiagri</name>
    <dbReference type="NCBI Taxonomy" id="686624"/>
    <lineage>
        <taxon>Bacteria</taxon>
        <taxon>Bacillati</taxon>
        <taxon>Actinomycetota</taxon>
        <taxon>Actinomycetes</taxon>
        <taxon>Propionibacteriales</taxon>
        <taxon>Propionibacteriaceae</taxon>
        <taxon>Tessaracoccus</taxon>
    </lineage>
</organism>
<evidence type="ECO:0000256" key="2">
    <source>
        <dbReference type="ARBA" id="ARBA00022730"/>
    </source>
</evidence>
<dbReference type="InterPro" id="IPR002171">
    <property type="entry name" value="Ribosomal_uL2"/>
</dbReference>
<dbReference type="PANTHER" id="PTHR13691:SF5">
    <property type="entry name" value="LARGE RIBOSOMAL SUBUNIT PROTEIN UL2M"/>
    <property type="match status" value="1"/>
</dbReference>
<evidence type="ECO:0000256" key="1">
    <source>
        <dbReference type="ARBA" id="ARBA00005636"/>
    </source>
</evidence>
<keyword evidence="5 7" id="KW-0687">Ribonucleoprotein</keyword>
<dbReference type="Pfam" id="PF00181">
    <property type="entry name" value="Ribosomal_L2_N"/>
    <property type="match status" value="1"/>
</dbReference>
<dbReference type="GO" id="GO:0016740">
    <property type="term" value="F:transferase activity"/>
    <property type="evidence" value="ECO:0007669"/>
    <property type="project" value="InterPro"/>
</dbReference>
<feature type="domain" description="Large ribosomal subunit protein uL2 C-terminal" evidence="9">
    <location>
        <begin position="125"/>
        <end position="253"/>
    </location>
</feature>
<dbReference type="Pfam" id="PF03947">
    <property type="entry name" value="Ribosomal_L2_C"/>
    <property type="match status" value="1"/>
</dbReference>
<evidence type="ECO:0000256" key="8">
    <source>
        <dbReference type="SAM" id="MobiDB-lite"/>
    </source>
</evidence>
<evidence type="ECO:0000256" key="6">
    <source>
        <dbReference type="ARBA" id="ARBA00035242"/>
    </source>
</evidence>
<dbReference type="AlphaFoldDB" id="A0A1G9KSH1"/>
<dbReference type="InterPro" id="IPR022671">
    <property type="entry name" value="Ribosomal_uL2_CS"/>
</dbReference>
<dbReference type="RefSeq" id="WP_093251200.1">
    <property type="nucleotide sequence ID" value="NZ_FNGP01000003.1"/>
</dbReference>
<evidence type="ECO:0000313" key="11">
    <source>
        <dbReference type="EMBL" id="SDL52609.1"/>
    </source>
</evidence>
<dbReference type="InterPro" id="IPR022666">
    <property type="entry name" value="Ribosomal_uL2_RNA-bd_dom"/>
</dbReference>
<dbReference type="PROSITE" id="PS00467">
    <property type="entry name" value="RIBOSOMAL_L2"/>
    <property type="match status" value="1"/>
</dbReference>
<sequence>MAIRKYKPTTPGRRGSSVSDFAEITRSTPEKSLLVAKTKTGGRNNTGRITTRHIGGGHKQAYRLIDFKRYDKDGVPAKVAHIEYDPNRTARIALLHYADGEKRYIIAPNNLKQGTVITSGEGADIKPGNNLELRQIPVGTVVHAVELRPGGGAKLGRSAGASIQLVAREGKYATLRMPSGEMRMVDVRCRASIGAVGNAEQANINWGKAGRNRWKGIRPTVRGVVMNPVDHPHGGGEGRTSGGRHPVSPWGKPEGRTRSKNKASNRLIVRRRKSGKKR</sequence>
<dbReference type="InterPro" id="IPR014726">
    <property type="entry name" value="Ribosomal_uL2_dom3"/>
</dbReference>
<reference evidence="11 12" key="1">
    <citation type="submission" date="2016-10" db="EMBL/GenBank/DDBJ databases">
        <authorList>
            <person name="de Groot N.N."/>
        </authorList>
    </citation>
    <scope>NUCLEOTIDE SEQUENCE [LARGE SCALE GENOMIC DNA]</scope>
    <source>
        <strain evidence="11 12">CGMCC 1.9159</strain>
    </source>
</reference>
<dbReference type="GO" id="GO:0002181">
    <property type="term" value="P:cytoplasmic translation"/>
    <property type="evidence" value="ECO:0007669"/>
    <property type="project" value="TreeGrafter"/>
</dbReference>
<keyword evidence="4 7" id="KW-0689">Ribosomal protein</keyword>
<dbReference type="Gene3D" id="2.30.30.30">
    <property type="match status" value="1"/>
</dbReference>
<dbReference type="GO" id="GO:0019843">
    <property type="term" value="F:rRNA binding"/>
    <property type="evidence" value="ECO:0007669"/>
    <property type="project" value="UniProtKB-UniRule"/>
</dbReference>
<dbReference type="FunFam" id="4.10.950.10:FF:000001">
    <property type="entry name" value="50S ribosomal protein L2"/>
    <property type="match status" value="1"/>
</dbReference>
<dbReference type="InterPro" id="IPR012340">
    <property type="entry name" value="NA-bd_OB-fold"/>
</dbReference>
<comment type="subunit">
    <text evidence="7">Part of the 50S ribosomal subunit. Forms a bridge to the 30S subunit in the 70S ribosome.</text>
</comment>
<feature type="compositionally biased region" description="Basic residues" evidence="8">
    <location>
        <begin position="258"/>
        <end position="278"/>
    </location>
</feature>
<dbReference type="OrthoDB" id="9778722at2"/>
<dbReference type="GO" id="GO:0003735">
    <property type="term" value="F:structural constituent of ribosome"/>
    <property type="evidence" value="ECO:0007669"/>
    <property type="project" value="InterPro"/>
</dbReference>
<dbReference type="GO" id="GO:0015934">
    <property type="term" value="C:large ribosomal subunit"/>
    <property type="evidence" value="ECO:0007669"/>
    <property type="project" value="InterPro"/>
</dbReference>
<dbReference type="InterPro" id="IPR005880">
    <property type="entry name" value="Ribosomal_uL2_bac/org-type"/>
</dbReference>
<keyword evidence="2 7" id="KW-0699">rRNA-binding</keyword>
<gene>
    <name evidence="7" type="primary">rplB</name>
    <name evidence="11" type="ORF">SAMN04488242_1805</name>
</gene>
<dbReference type="InterPro" id="IPR008991">
    <property type="entry name" value="Translation_prot_SH3-like_sf"/>
</dbReference>
<dbReference type="Gene3D" id="4.10.950.10">
    <property type="entry name" value="Ribosomal protein L2, domain 3"/>
    <property type="match status" value="1"/>
</dbReference>
<feature type="domain" description="Large ribosomal subunit protein uL2 RNA-binding" evidence="10">
    <location>
        <begin position="42"/>
        <end position="119"/>
    </location>
</feature>
<dbReference type="HAMAP" id="MF_01320_B">
    <property type="entry name" value="Ribosomal_uL2_B"/>
    <property type="match status" value="1"/>
</dbReference>
<protein>
    <recommendedName>
        <fullName evidence="6 7">Large ribosomal subunit protein uL2</fullName>
    </recommendedName>
</protein>
<dbReference type="Proteomes" id="UP000199475">
    <property type="component" value="Unassembled WGS sequence"/>
</dbReference>
<dbReference type="FunFam" id="2.30.30.30:FF:000001">
    <property type="entry name" value="50S ribosomal protein L2"/>
    <property type="match status" value="1"/>
</dbReference>
<comment type="function">
    <text evidence="7">One of the primary rRNA binding proteins. Required for association of the 30S and 50S subunits to form the 70S ribosome, for tRNA binding and peptide bond formation. It has been suggested to have peptidyltransferase activity; this is somewhat controversial. Makes several contacts with the 16S rRNA in the 70S ribosome.</text>
</comment>
<dbReference type="SMART" id="SM01382">
    <property type="entry name" value="Ribosomal_L2_C"/>
    <property type="match status" value="1"/>
</dbReference>
<feature type="region of interest" description="Disordered" evidence="8">
    <location>
        <begin position="224"/>
        <end position="278"/>
    </location>
</feature>
<dbReference type="InterPro" id="IPR014722">
    <property type="entry name" value="Rib_uL2_dom2"/>
</dbReference>
<evidence type="ECO:0000259" key="10">
    <source>
        <dbReference type="SMART" id="SM01383"/>
    </source>
</evidence>
<evidence type="ECO:0000313" key="12">
    <source>
        <dbReference type="Proteomes" id="UP000199475"/>
    </source>
</evidence>
<evidence type="ECO:0000256" key="7">
    <source>
        <dbReference type="HAMAP-Rule" id="MF_01320"/>
    </source>
</evidence>
<evidence type="ECO:0000256" key="5">
    <source>
        <dbReference type="ARBA" id="ARBA00023274"/>
    </source>
</evidence>
<dbReference type="SUPFAM" id="SSF50104">
    <property type="entry name" value="Translation proteins SH3-like domain"/>
    <property type="match status" value="1"/>
</dbReference>
<evidence type="ECO:0000256" key="4">
    <source>
        <dbReference type="ARBA" id="ARBA00022980"/>
    </source>
</evidence>
<dbReference type="STRING" id="686624.SAMN04488242_1805"/>
<dbReference type="PIRSF" id="PIRSF002158">
    <property type="entry name" value="Ribosomal_L2"/>
    <property type="match status" value="1"/>
</dbReference>
<keyword evidence="3 7" id="KW-0694">RNA-binding</keyword>
<dbReference type="Gene3D" id="2.40.50.140">
    <property type="entry name" value="Nucleic acid-binding proteins"/>
    <property type="match status" value="1"/>
</dbReference>
<dbReference type="FunFam" id="2.40.50.140:FF:000003">
    <property type="entry name" value="50S ribosomal protein L2"/>
    <property type="match status" value="1"/>
</dbReference>
<keyword evidence="12" id="KW-1185">Reference proteome</keyword>
<comment type="similarity">
    <text evidence="1 7">Belongs to the universal ribosomal protein uL2 family.</text>
</comment>
<accession>A0A1G9KSH1</accession>
<evidence type="ECO:0000259" key="9">
    <source>
        <dbReference type="SMART" id="SM01382"/>
    </source>
</evidence>
<name>A0A1G9KSH1_9ACTN</name>
<dbReference type="EMBL" id="FNGP01000003">
    <property type="protein sequence ID" value="SDL52609.1"/>
    <property type="molecule type" value="Genomic_DNA"/>
</dbReference>
<dbReference type="SUPFAM" id="SSF50249">
    <property type="entry name" value="Nucleic acid-binding proteins"/>
    <property type="match status" value="1"/>
</dbReference>
<dbReference type="SMART" id="SM01383">
    <property type="entry name" value="Ribosomal_L2"/>
    <property type="match status" value="1"/>
</dbReference>